<dbReference type="InterPro" id="IPR027379">
    <property type="entry name" value="CLS_N"/>
</dbReference>
<organism evidence="8 9">
    <name type="scientific">Palleronia caenipelagi</name>
    <dbReference type="NCBI Taxonomy" id="2489174"/>
    <lineage>
        <taxon>Bacteria</taxon>
        <taxon>Pseudomonadati</taxon>
        <taxon>Pseudomonadota</taxon>
        <taxon>Alphaproteobacteria</taxon>
        <taxon>Rhodobacterales</taxon>
        <taxon>Roseobacteraceae</taxon>
        <taxon>Palleronia</taxon>
    </lineage>
</organism>
<evidence type="ECO:0000256" key="1">
    <source>
        <dbReference type="ARBA" id="ARBA00004651"/>
    </source>
</evidence>
<evidence type="ECO:0000256" key="2">
    <source>
        <dbReference type="ARBA" id="ARBA00022475"/>
    </source>
</evidence>
<sequence>MKTLLGAIIFIADVYALYHIITSSAPTLNKVLWSLAVLILPVLGFIAWYFAGPRGGTA</sequence>
<keyword evidence="4 6" id="KW-1133">Transmembrane helix</keyword>
<feature type="domain" description="Cardiolipin synthase N-terminal" evidence="7">
    <location>
        <begin position="11"/>
        <end position="53"/>
    </location>
</feature>
<evidence type="ECO:0000256" key="6">
    <source>
        <dbReference type="SAM" id="Phobius"/>
    </source>
</evidence>
<protein>
    <submittedName>
        <fullName evidence="8">PLDc_N domain-containing protein</fullName>
    </submittedName>
</protein>
<proteinExistence type="predicted"/>
<comment type="caution">
    <text evidence="8">The sequence shown here is derived from an EMBL/GenBank/DDBJ whole genome shotgun (WGS) entry which is preliminary data.</text>
</comment>
<keyword evidence="3 6" id="KW-0812">Transmembrane</keyword>
<dbReference type="EMBL" id="VFSV01000010">
    <property type="protein sequence ID" value="TRD21732.1"/>
    <property type="molecule type" value="Genomic_DNA"/>
</dbReference>
<dbReference type="RefSeq" id="WP_142834341.1">
    <property type="nucleotide sequence ID" value="NZ_VFSV01000010.1"/>
</dbReference>
<evidence type="ECO:0000256" key="5">
    <source>
        <dbReference type="ARBA" id="ARBA00023136"/>
    </source>
</evidence>
<evidence type="ECO:0000313" key="9">
    <source>
        <dbReference type="Proteomes" id="UP000318590"/>
    </source>
</evidence>
<dbReference type="OrthoDB" id="8455471at2"/>
<evidence type="ECO:0000259" key="7">
    <source>
        <dbReference type="Pfam" id="PF13396"/>
    </source>
</evidence>
<name>A0A547Q5R6_9RHOB</name>
<evidence type="ECO:0000313" key="8">
    <source>
        <dbReference type="EMBL" id="TRD21732.1"/>
    </source>
</evidence>
<gene>
    <name evidence="8" type="ORF">FEV53_08300</name>
</gene>
<keyword evidence="5 6" id="KW-0472">Membrane</keyword>
<keyword evidence="9" id="KW-1185">Reference proteome</keyword>
<keyword evidence="2" id="KW-1003">Cell membrane</keyword>
<dbReference type="AlphaFoldDB" id="A0A547Q5R6"/>
<feature type="transmembrane region" description="Helical" evidence="6">
    <location>
        <begin position="32"/>
        <end position="51"/>
    </location>
</feature>
<dbReference type="GO" id="GO:0005886">
    <property type="term" value="C:plasma membrane"/>
    <property type="evidence" value="ECO:0007669"/>
    <property type="project" value="UniProtKB-SubCell"/>
</dbReference>
<reference evidence="8 9" key="1">
    <citation type="submission" date="2019-06" db="EMBL/GenBank/DDBJ databases">
        <title>Paenimaribius caenipelagi gen. nov., sp. nov., isolated from a tidal flat.</title>
        <authorList>
            <person name="Yoon J.-H."/>
        </authorList>
    </citation>
    <scope>NUCLEOTIDE SEQUENCE [LARGE SCALE GENOMIC DNA]</scope>
    <source>
        <strain evidence="8 9">JBTF-M29</strain>
    </source>
</reference>
<dbReference type="Pfam" id="PF13396">
    <property type="entry name" value="PLDc_N"/>
    <property type="match status" value="1"/>
</dbReference>
<evidence type="ECO:0000256" key="4">
    <source>
        <dbReference type="ARBA" id="ARBA00022989"/>
    </source>
</evidence>
<comment type="subcellular location">
    <subcellularLocation>
        <location evidence="1">Cell membrane</location>
        <topology evidence="1">Multi-pass membrane protein</topology>
    </subcellularLocation>
</comment>
<dbReference type="Proteomes" id="UP000318590">
    <property type="component" value="Unassembled WGS sequence"/>
</dbReference>
<evidence type="ECO:0000256" key="3">
    <source>
        <dbReference type="ARBA" id="ARBA00022692"/>
    </source>
</evidence>
<accession>A0A547Q5R6</accession>